<dbReference type="EMBL" id="JBEDUW010000005">
    <property type="protein sequence ID" value="KAK9930433.1"/>
    <property type="molecule type" value="Genomic_DNA"/>
</dbReference>
<feature type="region of interest" description="Disordered" evidence="1">
    <location>
        <begin position="1"/>
        <end position="23"/>
    </location>
</feature>
<evidence type="ECO:0000313" key="3">
    <source>
        <dbReference type="Proteomes" id="UP001457282"/>
    </source>
</evidence>
<sequence length="67" mass="7276">MLAASRTGTEARPRGEAAAVNGSAGDGVDWWLDRGLSGVVVDAEHRQIEQRTGAQTAAVEEVNWRRW</sequence>
<comment type="caution">
    <text evidence="2">The sequence shown here is derived from an EMBL/GenBank/DDBJ whole genome shotgun (WGS) entry which is preliminary data.</text>
</comment>
<evidence type="ECO:0000313" key="2">
    <source>
        <dbReference type="EMBL" id="KAK9930433.1"/>
    </source>
</evidence>
<name>A0AAW1X384_RUBAR</name>
<proteinExistence type="predicted"/>
<reference evidence="2 3" key="1">
    <citation type="journal article" date="2023" name="G3 (Bethesda)">
        <title>A chromosome-length genome assembly and annotation of blackberry (Rubus argutus, cv. 'Hillquist').</title>
        <authorList>
            <person name="Bruna T."/>
            <person name="Aryal R."/>
            <person name="Dudchenko O."/>
            <person name="Sargent D.J."/>
            <person name="Mead D."/>
            <person name="Buti M."/>
            <person name="Cavallini A."/>
            <person name="Hytonen T."/>
            <person name="Andres J."/>
            <person name="Pham M."/>
            <person name="Weisz D."/>
            <person name="Mascagni F."/>
            <person name="Usai G."/>
            <person name="Natali L."/>
            <person name="Bassil N."/>
            <person name="Fernandez G.E."/>
            <person name="Lomsadze A."/>
            <person name="Armour M."/>
            <person name="Olukolu B."/>
            <person name="Poorten T."/>
            <person name="Britton C."/>
            <person name="Davik J."/>
            <person name="Ashrafi H."/>
            <person name="Aiden E.L."/>
            <person name="Borodovsky M."/>
            <person name="Worthington M."/>
        </authorList>
    </citation>
    <scope>NUCLEOTIDE SEQUENCE [LARGE SCALE GENOMIC DNA]</scope>
    <source>
        <strain evidence="2">PI 553951</strain>
    </source>
</reference>
<keyword evidence="3" id="KW-1185">Reference proteome</keyword>
<accession>A0AAW1X384</accession>
<evidence type="ECO:0000256" key="1">
    <source>
        <dbReference type="SAM" id="MobiDB-lite"/>
    </source>
</evidence>
<protein>
    <submittedName>
        <fullName evidence="2">Uncharacterized protein</fullName>
    </submittedName>
</protein>
<gene>
    <name evidence="2" type="ORF">M0R45_027470</name>
</gene>
<organism evidence="2 3">
    <name type="scientific">Rubus argutus</name>
    <name type="common">Southern blackberry</name>
    <dbReference type="NCBI Taxonomy" id="59490"/>
    <lineage>
        <taxon>Eukaryota</taxon>
        <taxon>Viridiplantae</taxon>
        <taxon>Streptophyta</taxon>
        <taxon>Embryophyta</taxon>
        <taxon>Tracheophyta</taxon>
        <taxon>Spermatophyta</taxon>
        <taxon>Magnoliopsida</taxon>
        <taxon>eudicotyledons</taxon>
        <taxon>Gunneridae</taxon>
        <taxon>Pentapetalae</taxon>
        <taxon>rosids</taxon>
        <taxon>fabids</taxon>
        <taxon>Rosales</taxon>
        <taxon>Rosaceae</taxon>
        <taxon>Rosoideae</taxon>
        <taxon>Rosoideae incertae sedis</taxon>
        <taxon>Rubus</taxon>
    </lineage>
</organism>
<dbReference type="AlphaFoldDB" id="A0AAW1X384"/>
<dbReference type="Proteomes" id="UP001457282">
    <property type="component" value="Unassembled WGS sequence"/>
</dbReference>